<evidence type="ECO:0000313" key="3">
    <source>
        <dbReference type="Proteomes" id="UP001500466"/>
    </source>
</evidence>
<reference evidence="3" key="1">
    <citation type="journal article" date="2019" name="Int. J. Syst. Evol. Microbiol.">
        <title>The Global Catalogue of Microorganisms (GCM) 10K type strain sequencing project: providing services to taxonomists for standard genome sequencing and annotation.</title>
        <authorList>
            <consortium name="The Broad Institute Genomics Platform"/>
            <consortium name="The Broad Institute Genome Sequencing Center for Infectious Disease"/>
            <person name="Wu L."/>
            <person name="Ma J."/>
        </authorList>
    </citation>
    <scope>NUCLEOTIDE SEQUENCE [LARGE SCALE GENOMIC DNA]</scope>
    <source>
        <strain evidence="3">JCM 17986</strain>
    </source>
</reference>
<dbReference type="EMBL" id="BAABHS010000062">
    <property type="protein sequence ID" value="GAA4996542.1"/>
    <property type="molecule type" value="Genomic_DNA"/>
</dbReference>
<name>A0ABP9IF71_9ACTN</name>
<protein>
    <submittedName>
        <fullName evidence="2">Uncharacterized protein</fullName>
    </submittedName>
</protein>
<dbReference type="RefSeq" id="WP_345681006.1">
    <property type="nucleotide sequence ID" value="NZ_BAABHS010000062.1"/>
</dbReference>
<feature type="region of interest" description="Disordered" evidence="1">
    <location>
        <begin position="37"/>
        <end position="101"/>
    </location>
</feature>
<feature type="compositionally biased region" description="Basic and acidic residues" evidence="1">
    <location>
        <begin position="1"/>
        <end position="11"/>
    </location>
</feature>
<dbReference type="Proteomes" id="UP001500466">
    <property type="component" value="Unassembled WGS sequence"/>
</dbReference>
<proteinExistence type="predicted"/>
<feature type="region of interest" description="Disordered" evidence="1">
    <location>
        <begin position="1"/>
        <end position="25"/>
    </location>
</feature>
<sequence>MDPSTAEDRTCRGCGNTFQAPSSSRQVYCTPVCRRDAENARERARNEDRAKRLGTGPRIPRPATVDLASTRPVEPAPRPLARTGAGERDPLEPAATRNCPHCDQPITIVALLATPEAARPSTRGRIPDVVAIRRTN</sequence>
<keyword evidence="3" id="KW-1185">Reference proteome</keyword>
<evidence type="ECO:0000313" key="2">
    <source>
        <dbReference type="EMBL" id="GAA4996542.1"/>
    </source>
</evidence>
<comment type="caution">
    <text evidence="2">The sequence shown here is derived from an EMBL/GenBank/DDBJ whole genome shotgun (WGS) entry which is preliminary data.</text>
</comment>
<evidence type="ECO:0000256" key="1">
    <source>
        <dbReference type="SAM" id="MobiDB-lite"/>
    </source>
</evidence>
<accession>A0ABP9IF71</accession>
<feature type="compositionally biased region" description="Basic and acidic residues" evidence="1">
    <location>
        <begin position="37"/>
        <end position="51"/>
    </location>
</feature>
<feature type="compositionally biased region" description="Polar residues" evidence="1">
    <location>
        <begin position="16"/>
        <end position="25"/>
    </location>
</feature>
<gene>
    <name evidence="2" type="ORF">GCM10023205_82200</name>
</gene>
<organism evidence="2 3">
    <name type="scientific">Yinghuangia aomiensis</name>
    <dbReference type="NCBI Taxonomy" id="676205"/>
    <lineage>
        <taxon>Bacteria</taxon>
        <taxon>Bacillati</taxon>
        <taxon>Actinomycetota</taxon>
        <taxon>Actinomycetes</taxon>
        <taxon>Kitasatosporales</taxon>
        <taxon>Streptomycetaceae</taxon>
        <taxon>Yinghuangia</taxon>
    </lineage>
</organism>